<comment type="subcellular location">
    <subcellularLocation>
        <location evidence="2">Cell membrane</location>
        <topology evidence="2">Multi-pass membrane protein</topology>
    </subcellularLocation>
</comment>
<keyword evidence="8" id="KW-1003">Cell membrane</keyword>
<evidence type="ECO:0000256" key="15">
    <source>
        <dbReference type="ARBA" id="ARBA00023209"/>
    </source>
</evidence>
<dbReference type="GO" id="GO:0008444">
    <property type="term" value="F:CDP-diacylglycerol-glycerol-3-phosphate 3-phosphatidyltransferase activity"/>
    <property type="evidence" value="ECO:0007669"/>
    <property type="project" value="UniProtKB-UniRule"/>
</dbReference>
<dbReference type="EC" id="2.7.8.5" evidence="6 18"/>
<dbReference type="FunFam" id="1.20.120.1760:FF:000004">
    <property type="entry name" value="CDP-diacylglycerol--glycerol-3-phosphate 3-phosphatidyltransferase"/>
    <property type="match status" value="1"/>
</dbReference>
<comment type="catalytic activity">
    <reaction evidence="17">
        <text>a CDP-1,2-diacyl-sn-glycerol + sn-glycerol 3-phosphate = a 1,2-diacyl-sn-glycero-3-phospho-(1'-sn-glycero-3'-phosphate) + CMP + H(+)</text>
        <dbReference type="Rhea" id="RHEA:12593"/>
        <dbReference type="ChEBI" id="CHEBI:15378"/>
        <dbReference type="ChEBI" id="CHEBI:57597"/>
        <dbReference type="ChEBI" id="CHEBI:58332"/>
        <dbReference type="ChEBI" id="CHEBI:60110"/>
        <dbReference type="ChEBI" id="CHEBI:60377"/>
        <dbReference type="EC" id="2.7.8.5"/>
    </reaction>
</comment>
<evidence type="ECO:0000256" key="17">
    <source>
        <dbReference type="ARBA" id="ARBA00048586"/>
    </source>
</evidence>
<evidence type="ECO:0000256" key="1">
    <source>
        <dbReference type="ARBA" id="ARBA00003973"/>
    </source>
</evidence>
<dbReference type="NCBIfam" id="TIGR00560">
    <property type="entry name" value="pgsA"/>
    <property type="match status" value="1"/>
</dbReference>
<keyword evidence="12 20" id="KW-1133">Transmembrane helix</keyword>
<evidence type="ECO:0000256" key="19">
    <source>
        <dbReference type="RuleBase" id="RU003750"/>
    </source>
</evidence>
<dbReference type="UniPathway" id="UPA00084">
    <property type="reaction ID" value="UER00503"/>
</dbReference>
<reference evidence="21 22" key="1">
    <citation type="submission" date="2016-02" db="EMBL/GenBank/DDBJ databases">
        <title>Comparison of Clostridium stercorarium subspecies using comparative genomics and transcriptomics.</title>
        <authorList>
            <person name="Schellenberg J."/>
            <person name="Thallinger G."/>
            <person name="Levin D.B."/>
            <person name="Zhang X."/>
            <person name="Alvare G."/>
            <person name="Fristensky B."/>
            <person name="Sparling R."/>
        </authorList>
    </citation>
    <scope>NUCLEOTIDE SEQUENCE [LARGE SCALE GENOMIC DNA]</scope>
    <source>
        <strain evidence="21 22">DSM 2910</strain>
    </source>
</reference>
<evidence type="ECO:0000313" key="22">
    <source>
        <dbReference type="Proteomes" id="UP000092971"/>
    </source>
</evidence>
<name>A0A1B1YCN1_THEST</name>
<evidence type="ECO:0000256" key="14">
    <source>
        <dbReference type="ARBA" id="ARBA00023136"/>
    </source>
</evidence>
<gene>
    <name evidence="21" type="ORF">CSTERTH_05450</name>
</gene>
<evidence type="ECO:0000256" key="7">
    <source>
        <dbReference type="ARBA" id="ARBA00014944"/>
    </source>
</evidence>
<dbReference type="PROSITE" id="PS00379">
    <property type="entry name" value="CDP_ALCOHOL_P_TRANSF"/>
    <property type="match status" value="1"/>
</dbReference>
<dbReference type="InterPro" id="IPR000462">
    <property type="entry name" value="CDP-OH_P_trans"/>
</dbReference>
<dbReference type="InterPro" id="IPR043130">
    <property type="entry name" value="CDP-OH_PTrfase_TM_dom"/>
</dbReference>
<evidence type="ECO:0000313" key="21">
    <source>
        <dbReference type="EMBL" id="ANW98521.1"/>
    </source>
</evidence>
<comment type="function">
    <text evidence="1">This protein catalyzes the committed step to the synthesis of the acidic phospholipids.</text>
</comment>
<keyword evidence="9" id="KW-0444">Lipid biosynthesis</keyword>
<dbReference type="InterPro" id="IPR048254">
    <property type="entry name" value="CDP_ALCOHOL_P_TRANSF_CS"/>
</dbReference>
<evidence type="ECO:0000256" key="16">
    <source>
        <dbReference type="ARBA" id="ARBA00023264"/>
    </source>
</evidence>
<dbReference type="PANTHER" id="PTHR14269:SF62">
    <property type="entry name" value="CDP-DIACYLGLYCEROL--GLYCEROL-3-PHOSPHATE 3-PHOSPHATIDYLTRANSFERASE 1, CHLOROPLASTIC"/>
    <property type="match status" value="1"/>
</dbReference>
<evidence type="ECO:0000256" key="3">
    <source>
        <dbReference type="ARBA" id="ARBA00005042"/>
    </source>
</evidence>
<comment type="pathway">
    <text evidence="4">Lipid metabolism.</text>
</comment>
<sequence length="189" mass="21079">MNLPNKITLFRVFLIPFFLILLLPVYNGRTLLPIRPETGRLIAAVVFVLASFTDYLDGVIARKQNSITTFGKFLDPIADKLLVTSALMALIQLGDISAWPAVIIIAREFTVTGIRIIAAGDGVVIAASNKGKAKTFIQMLAVFFILLRDFPFSLFTRIPVGQILLWVAVILTIYSGYDYLKSNWDRIKN</sequence>
<dbReference type="Gene3D" id="1.20.120.1760">
    <property type="match status" value="1"/>
</dbReference>
<dbReference type="OrthoDB" id="9796672at2"/>
<dbReference type="GO" id="GO:0005886">
    <property type="term" value="C:plasma membrane"/>
    <property type="evidence" value="ECO:0007669"/>
    <property type="project" value="UniProtKB-SubCell"/>
</dbReference>
<evidence type="ECO:0000256" key="8">
    <source>
        <dbReference type="ARBA" id="ARBA00022475"/>
    </source>
</evidence>
<protein>
    <recommendedName>
        <fullName evidence="7 18">CDP-diacylglycerol--glycerol-3-phosphate 3-phosphatidyltransferase</fullName>
        <ecNumber evidence="6 18">2.7.8.5</ecNumber>
    </recommendedName>
</protein>
<dbReference type="Pfam" id="PF01066">
    <property type="entry name" value="CDP-OH_P_transf"/>
    <property type="match status" value="1"/>
</dbReference>
<keyword evidence="10 19" id="KW-0808">Transferase</keyword>
<evidence type="ECO:0000256" key="10">
    <source>
        <dbReference type="ARBA" id="ARBA00022679"/>
    </source>
</evidence>
<dbReference type="EMBL" id="CP014672">
    <property type="protein sequence ID" value="ANW98521.1"/>
    <property type="molecule type" value="Genomic_DNA"/>
</dbReference>
<feature type="transmembrane region" description="Helical" evidence="20">
    <location>
        <begin position="81"/>
        <end position="106"/>
    </location>
</feature>
<evidence type="ECO:0000256" key="11">
    <source>
        <dbReference type="ARBA" id="ARBA00022692"/>
    </source>
</evidence>
<dbReference type="InterPro" id="IPR004570">
    <property type="entry name" value="Phosphatidylglycerol_P_synth"/>
</dbReference>
<dbReference type="RefSeq" id="WP_015358835.1">
    <property type="nucleotide sequence ID" value="NZ_CP014672.1"/>
</dbReference>
<proteinExistence type="inferred from homology"/>
<organism evidence="21 22">
    <name type="scientific">Thermoclostridium stercorarium subsp. thermolacticum DSM 2910</name>
    <dbReference type="NCBI Taxonomy" id="1121336"/>
    <lineage>
        <taxon>Bacteria</taxon>
        <taxon>Bacillati</taxon>
        <taxon>Bacillota</taxon>
        <taxon>Clostridia</taxon>
        <taxon>Eubacteriales</taxon>
        <taxon>Oscillospiraceae</taxon>
        <taxon>Thermoclostridium</taxon>
    </lineage>
</organism>
<comment type="pathway">
    <text evidence="3">Phospholipid metabolism; phosphatidylglycerol biosynthesis; phosphatidylglycerol from CDP-diacylglycerol: step 1/2.</text>
</comment>
<feature type="transmembrane region" description="Helical" evidence="20">
    <location>
        <begin position="38"/>
        <end position="60"/>
    </location>
</feature>
<accession>A0A1B1YCN1</accession>
<evidence type="ECO:0000256" key="2">
    <source>
        <dbReference type="ARBA" id="ARBA00004651"/>
    </source>
</evidence>
<comment type="similarity">
    <text evidence="5 19">Belongs to the CDP-alcohol phosphatidyltransferase class-I family.</text>
</comment>
<keyword evidence="11 20" id="KW-0812">Transmembrane</keyword>
<evidence type="ECO:0000256" key="5">
    <source>
        <dbReference type="ARBA" id="ARBA00010441"/>
    </source>
</evidence>
<keyword evidence="15" id="KW-0594">Phospholipid biosynthesis</keyword>
<dbReference type="PANTHER" id="PTHR14269">
    <property type="entry name" value="CDP-DIACYLGLYCEROL--GLYCEROL-3-PHOSPHATE 3-PHOSPHATIDYLTRANSFERASE-RELATED"/>
    <property type="match status" value="1"/>
</dbReference>
<keyword evidence="13" id="KW-0443">Lipid metabolism</keyword>
<evidence type="ECO:0000256" key="18">
    <source>
        <dbReference type="NCBIfam" id="TIGR00560"/>
    </source>
</evidence>
<dbReference type="AlphaFoldDB" id="A0A1B1YCN1"/>
<dbReference type="InterPro" id="IPR050324">
    <property type="entry name" value="CDP-alcohol_PTase-I"/>
</dbReference>
<evidence type="ECO:0000256" key="12">
    <source>
        <dbReference type="ARBA" id="ARBA00022989"/>
    </source>
</evidence>
<evidence type="ECO:0000256" key="20">
    <source>
        <dbReference type="SAM" id="Phobius"/>
    </source>
</evidence>
<evidence type="ECO:0000256" key="4">
    <source>
        <dbReference type="ARBA" id="ARBA00005189"/>
    </source>
</evidence>
<evidence type="ECO:0000256" key="13">
    <source>
        <dbReference type="ARBA" id="ARBA00023098"/>
    </source>
</evidence>
<feature type="transmembrane region" description="Helical" evidence="20">
    <location>
        <begin position="160"/>
        <end position="180"/>
    </location>
</feature>
<feature type="transmembrane region" description="Helical" evidence="20">
    <location>
        <begin position="7"/>
        <end position="26"/>
    </location>
</feature>
<dbReference type="PIRSF" id="PIRSF000847">
    <property type="entry name" value="Phos_ph_gly_syn"/>
    <property type="match status" value="1"/>
</dbReference>
<dbReference type="GO" id="GO:0006655">
    <property type="term" value="P:phosphatidylglycerol biosynthetic process"/>
    <property type="evidence" value="ECO:0007669"/>
    <property type="project" value="UniProtKB-UniPathway"/>
</dbReference>
<dbReference type="Proteomes" id="UP000092971">
    <property type="component" value="Chromosome"/>
</dbReference>
<keyword evidence="14 20" id="KW-0472">Membrane</keyword>
<evidence type="ECO:0000256" key="9">
    <source>
        <dbReference type="ARBA" id="ARBA00022516"/>
    </source>
</evidence>
<evidence type="ECO:0000256" key="6">
    <source>
        <dbReference type="ARBA" id="ARBA00013170"/>
    </source>
</evidence>
<keyword evidence="16" id="KW-1208">Phospholipid metabolism</keyword>